<dbReference type="EMBL" id="JAIXMP010000046">
    <property type="protein sequence ID" value="KAI9246481.1"/>
    <property type="molecule type" value="Genomic_DNA"/>
</dbReference>
<feature type="chain" id="PRO_5042031688" evidence="2">
    <location>
        <begin position="22"/>
        <end position="167"/>
    </location>
</feature>
<dbReference type="AlphaFoldDB" id="A0AAD5JN47"/>
<accession>A0AAD5JN47</accession>
<feature type="signal peptide" evidence="2">
    <location>
        <begin position="1"/>
        <end position="21"/>
    </location>
</feature>
<evidence type="ECO:0000313" key="4">
    <source>
        <dbReference type="Proteomes" id="UP001209540"/>
    </source>
</evidence>
<gene>
    <name evidence="3" type="ORF">BDA99DRAFT_526987</name>
</gene>
<reference evidence="3" key="1">
    <citation type="journal article" date="2022" name="IScience">
        <title>Evolution of zygomycete secretomes and the origins of terrestrial fungal ecologies.</title>
        <authorList>
            <person name="Chang Y."/>
            <person name="Wang Y."/>
            <person name="Mondo S."/>
            <person name="Ahrendt S."/>
            <person name="Andreopoulos W."/>
            <person name="Barry K."/>
            <person name="Beard J."/>
            <person name="Benny G.L."/>
            <person name="Blankenship S."/>
            <person name="Bonito G."/>
            <person name="Cuomo C."/>
            <person name="Desiro A."/>
            <person name="Gervers K.A."/>
            <person name="Hundley H."/>
            <person name="Kuo A."/>
            <person name="LaButti K."/>
            <person name="Lang B.F."/>
            <person name="Lipzen A."/>
            <person name="O'Donnell K."/>
            <person name="Pangilinan J."/>
            <person name="Reynolds N."/>
            <person name="Sandor L."/>
            <person name="Smith M.E."/>
            <person name="Tsang A."/>
            <person name="Grigoriev I.V."/>
            <person name="Stajich J.E."/>
            <person name="Spatafora J.W."/>
        </authorList>
    </citation>
    <scope>NUCLEOTIDE SEQUENCE</scope>
    <source>
        <strain evidence="3">RSA 2281</strain>
    </source>
</reference>
<comment type="caution">
    <text evidence="3">The sequence shown here is derived from an EMBL/GenBank/DDBJ whole genome shotgun (WGS) entry which is preliminary data.</text>
</comment>
<evidence type="ECO:0000256" key="1">
    <source>
        <dbReference type="SAM" id="MobiDB-lite"/>
    </source>
</evidence>
<keyword evidence="4" id="KW-1185">Reference proteome</keyword>
<sequence>MYRLTLFLFITSCFLLSLTRAIETTSLPFAPNPSPTGVICIQVVCPDPGVDDPNYCPERCNGNCKTIQNACCPQSQVAVCADDPTSAISPPASSGPSPTASVPSDSASSPATSSSSSPVIASSPAPAETTNASPNPEEGGASKYGLKNTHYFVVPLFIILVTKLLLL</sequence>
<feature type="region of interest" description="Disordered" evidence="1">
    <location>
        <begin position="87"/>
        <end position="141"/>
    </location>
</feature>
<evidence type="ECO:0000256" key="2">
    <source>
        <dbReference type="SAM" id="SignalP"/>
    </source>
</evidence>
<proteinExistence type="predicted"/>
<name>A0AAD5JN47_9FUNG</name>
<keyword evidence="2" id="KW-0732">Signal</keyword>
<evidence type="ECO:0000313" key="3">
    <source>
        <dbReference type="EMBL" id="KAI9246481.1"/>
    </source>
</evidence>
<organism evidence="3 4">
    <name type="scientific">Phascolomyces articulosus</name>
    <dbReference type="NCBI Taxonomy" id="60185"/>
    <lineage>
        <taxon>Eukaryota</taxon>
        <taxon>Fungi</taxon>
        <taxon>Fungi incertae sedis</taxon>
        <taxon>Mucoromycota</taxon>
        <taxon>Mucoromycotina</taxon>
        <taxon>Mucoromycetes</taxon>
        <taxon>Mucorales</taxon>
        <taxon>Lichtheimiaceae</taxon>
        <taxon>Phascolomyces</taxon>
    </lineage>
</organism>
<reference evidence="3" key="2">
    <citation type="submission" date="2023-02" db="EMBL/GenBank/DDBJ databases">
        <authorList>
            <consortium name="DOE Joint Genome Institute"/>
            <person name="Mondo S.J."/>
            <person name="Chang Y."/>
            <person name="Wang Y."/>
            <person name="Ahrendt S."/>
            <person name="Andreopoulos W."/>
            <person name="Barry K."/>
            <person name="Beard J."/>
            <person name="Benny G.L."/>
            <person name="Blankenship S."/>
            <person name="Bonito G."/>
            <person name="Cuomo C."/>
            <person name="Desiro A."/>
            <person name="Gervers K.A."/>
            <person name="Hundley H."/>
            <person name="Kuo A."/>
            <person name="LaButti K."/>
            <person name="Lang B.F."/>
            <person name="Lipzen A."/>
            <person name="O'Donnell K."/>
            <person name="Pangilinan J."/>
            <person name="Reynolds N."/>
            <person name="Sandor L."/>
            <person name="Smith M.W."/>
            <person name="Tsang A."/>
            <person name="Grigoriev I.V."/>
            <person name="Stajich J.E."/>
            <person name="Spatafora J.W."/>
        </authorList>
    </citation>
    <scope>NUCLEOTIDE SEQUENCE</scope>
    <source>
        <strain evidence="3">RSA 2281</strain>
    </source>
</reference>
<protein>
    <submittedName>
        <fullName evidence="3">Uncharacterized protein</fullName>
    </submittedName>
</protein>
<feature type="compositionally biased region" description="Low complexity" evidence="1">
    <location>
        <begin position="87"/>
        <end position="127"/>
    </location>
</feature>
<dbReference type="Proteomes" id="UP001209540">
    <property type="component" value="Unassembled WGS sequence"/>
</dbReference>